<organism evidence="3 4">
    <name type="scientific">Saccharibacillus alkalitolerans</name>
    <dbReference type="NCBI Taxonomy" id="2705290"/>
    <lineage>
        <taxon>Bacteria</taxon>
        <taxon>Bacillati</taxon>
        <taxon>Bacillota</taxon>
        <taxon>Bacilli</taxon>
        <taxon>Bacillales</taxon>
        <taxon>Paenibacillaceae</taxon>
        <taxon>Saccharibacillus</taxon>
    </lineage>
</organism>
<proteinExistence type="predicted"/>
<evidence type="ECO:0000313" key="3">
    <source>
        <dbReference type="EMBL" id="NGZ75277.1"/>
    </source>
</evidence>
<dbReference type="Proteomes" id="UP000800303">
    <property type="component" value="Unassembled WGS sequence"/>
</dbReference>
<comment type="caution">
    <text evidence="3">The sequence shown here is derived from an EMBL/GenBank/DDBJ whole genome shotgun (WGS) entry which is preliminary data.</text>
</comment>
<feature type="compositionally biased region" description="Low complexity" evidence="1">
    <location>
        <begin position="22"/>
        <end position="52"/>
    </location>
</feature>
<evidence type="ECO:0000313" key="4">
    <source>
        <dbReference type="Proteomes" id="UP000800303"/>
    </source>
</evidence>
<feature type="transmembrane region" description="Helical" evidence="2">
    <location>
        <begin position="158"/>
        <end position="181"/>
    </location>
</feature>
<keyword evidence="2" id="KW-1133">Transmembrane helix</keyword>
<name>A0ABX0F2R1_9BACL</name>
<keyword evidence="2" id="KW-0472">Membrane</keyword>
<dbReference type="RefSeq" id="WP_166273678.1">
    <property type="nucleotide sequence ID" value="NZ_JAAFGS010000002.1"/>
</dbReference>
<reference evidence="3 4" key="1">
    <citation type="submission" date="2020-01" db="EMBL/GenBank/DDBJ databases">
        <title>Polyphasic characterisation and genomic insights into a novel alkali tolerant bacterium VR-M41.</title>
        <authorList>
            <person name="Vemuluri V.R."/>
        </authorList>
    </citation>
    <scope>NUCLEOTIDE SEQUENCE [LARGE SCALE GENOMIC DNA]</scope>
    <source>
        <strain evidence="3 4">VR-M41</strain>
    </source>
</reference>
<dbReference type="EMBL" id="JAAFGS010000002">
    <property type="protein sequence ID" value="NGZ75277.1"/>
    <property type="molecule type" value="Genomic_DNA"/>
</dbReference>
<feature type="transmembrane region" description="Helical" evidence="2">
    <location>
        <begin position="101"/>
        <end position="119"/>
    </location>
</feature>
<evidence type="ECO:0000256" key="1">
    <source>
        <dbReference type="SAM" id="MobiDB-lite"/>
    </source>
</evidence>
<keyword evidence="2" id="KW-0812">Transmembrane</keyword>
<evidence type="ECO:0008006" key="5">
    <source>
        <dbReference type="Google" id="ProtNLM"/>
    </source>
</evidence>
<feature type="transmembrane region" description="Helical" evidence="2">
    <location>
        <begin position="219"/>
        <end position="241"/>
    </location>
</feature>
<sequence>MSFCTNCGSPITEGQTHVCQASVPSVPASQQASSQASPQDSQQAPQQASQPSGFAGGEPNARNYGELVKGELSKFEKGTLLELLKNPLSALQLRGESDLRYGLIGLAASLIGYMLWAWSLKRNVIHTVFELSGGGSRSEWREGYKYASDQFAILSPMFVLGLVSLIALTAGAILLGGGLGTHKVSWKESLAKIGAVQLSVGAGFLVSALMLFVSLRFGFVVLTVVVLSALALTLFAAAQLFRVSQARILPLVGLFMLLVVAVTAITFNLQLQAAFEKTAAQFMNFF</sequence>
<accession>A0ABX0F2R1</accession>
<keyword evidence="4" id="KW-1185">Reference proteome</keyword>
<protein>
    <recommendedName>
        <fullName evidence="5">Zinc ribbon domain-containing protein</fullName>
    </recommendedName>
</protein>
<feature type="transmembrane region" description="Helical" evidence="2">
    <location>
        <begin position="248"/>
        <end position="267"/>
    </location>
</feature>
<feature type="region of interest" description="Disordered" evidence="1">
    <location>
        <begin position="22"/>
        <end position="60"/>
    </location>
</feature>
<gene>
    <name evidence="3" type="ORF">GYN08_08090</name>
</gene>
<evidence type="ECO:0000256" key="2">
    <source>
        <dbReference type="SAM" id="Phobius"/>
    </source>
</evidence>
<feature type="transmembrane region" description="Helical" evidence="2">
    <location>
        <begin position="193"/>
        <end position="213"/>
    </location>
</feature>